<evidence type="ECO:0000313" key="1">
    <source>
        <dbReference type="EMBL" id="KAA6347187.1"/>
    </source>
</evidence>
<comment type="caution">
    <text evidence="1">The sequence shown here is derived from an EMBL/GenBank/DDBJ whole genome shotgun (WGS) entry which is preliminary data.</text>
</comment>
<protein>
    <submittedName>
        <fullName evidence="1">Uncharacterized protein</fullName>
    </submittedName>
</protein>
<organism evidence="1">
    <name type="scientific">termite gut metagenome</name>
    <dbReference type="NCBI Taxonomy" id="433724"/>
    <lineage>
        <taxon>unclassified sequences</taxon>
        <taxon>metagenomes</taxon>
        <taxon>organismal metagenomes</taxon>
    </lineage>
</organism>
<gene>
    <name evidence="1" type="ORF">EZS27_005356</name>
</gene>
<sequence>MQGKVNNSILSLPSIHETDIPNIFADHKARSYELFNRLNRNGYVSGI</sequence>
<reference evidence="1" key="1">
    <citation type="submission" date="2019-03" db="EMBL/GenBank/DDBJ databases">
        <title>Single cell metagenomics reveals metabolic interactions within the superorganism composed of flagellate Streblomastix strix and complex community of Bacteroidetes bacteria on its surface.</title>
        <authorList>
            <person name="Treitli S.C."/>
            <person name="Kolisko M."/>
            <person name="Husnik F."/>
            <person name="Keeling P."/>
            <person name="Hampl V."/>
        </authorList>
    </citation>
    <scope>NUCLEOTIDE SEQUENCE</scope>
    <source>
        <strain evidence="1">STM</strain>
    </source>
</reference>
<dbReference type="EMBL" id="SNRY01000104">
    <property type="protein sequence ID" value="KAA6347187.1"/>
    <property type="molecule type" value="Genomic_DNA"/>
</dbReference>
<accession>A0A5J4SMI6</accession>
<dbReference type="AlphaFoldDB" id="A0A5J4SMI6"/>
<name>A0A5J4SMI6_9ZZZZ</name>
<proteinExistence type="predicted"/>